<evidence type="ECO:0000313" key="1">
    <source>
        <dbReference type="EMBL" id="KAF2263480.1"/>
    </source>
</evidence>
<evidence type="ECO:0000313" key="2">
    <source>
        <dbReference type="Proteomes" id="UP000800093"/>
    </source>
</evidence>
<organism evidence="1 2">
    <name type="scientific">Lojkania enalia</name>
    <dbReference type="NCBI Taxonomy" id="147567"/>
    <lineage>
        <taxon>Eukaryota</taxon>
        <taxon>Fungi</taxon>
        <taxon>Dikarya</taxon>
        <taxon>Ascomycota</taxon>
        <taxon>Pezizomycotina</taxon>
        <taxon>Dothideomycetes</taxon>
        <taxon>Pleosporomycetidae</taxon>
        <taxon>Pleosporales</taxon>
        <taxon>Pleosporales incertae sedis</taxon>
        <taxon>Lojkania</taxon>
    </lineage>
</organism>
<dbReference type="Proteomes" id="UP000800093">
    <property type="component" value="Unassembled WGS sequence"/>
</dbReference>
<proteinExistence type="predicted"/>
<dbReference type="OrthoDB" id="3913514at2759"/>
<gene>
    <name evidence="1" type="ORF">CC78DRAFT_533907</name>
</gene>
<sequence length="110" mass="12525">MLRIACLLQAFGCDQAENALRCESAPYTSMQSIFTKANQGGGRFHKTDVVHMSLTENGTRTKRSLTVVRSQYNTTGRYYEYQLEDTHGVLYKGGAWIRERDLRIEKLGSK</sequence>
<reference evidence="2" key="1">
    <citation type="journal article" date="2020" name="Stud. Mycol.">
        <title>101 Dothideomycetes genomes: A test case for predicting lifestyles and emergence of pathogens.</title>
        <authorList>
            <person name="Haridas S."/>
            <person name="Albert R."/>
            <person name="Binder M."/>
            <person name="Bloem J."/>
            <person name="LaButti K."/>
            <person name="Salamov A."/>
            <person name="Andreopoulos B."/>
            <person name="Baker S."/>
            <person name="Barry K."/>
            <person name="Bills G."/>
            <person name="Bluhm B."/>
            <person name="Cannon C."/>
            <person name="Castanera R."/>
            <person name="Culley D."/>
            <person name="Daum C."/>
            <person name="Ezra D."/>
            <person name="Gonzalez J."/>
            <person name="Henrissat B."/>
            <person name="Kuo A."/>
            <person name="Liang C."/>
            <person name="Lipzen A."/>
            <person name="Lutzoni F."/>
            <person name="Magnuson J."/>
            <person name="Mondo S."/>
            <person name="Nolan M."/>
            <person name="Ohm R."/>
            <person name="Pangilinan J."/>
            <person name="Park H.-J."/>
            <person name="Ramirez L."/>
            <person name="Alfaro M."/>
            <person name="Sun H."/>
            <person name="Tritt A."/>
            <person name="Yoshinaga Y."/>
            <person name="Zwiers L.-H."/>
            <person name="Turgeon B."/>
            <person name="Goodwin S."/>
            <person name="Spatafora J."/>
            <person name="Crous P."/>
            <person name="Grigoriev I."/>
        </authorList>
    </citation>
    <scope>NUCLEOTIDE SEQUENCE [LARGE SCALE GENOMIC DNA]</scope>
    <source>
        <strain evidence="2">CBS 304.66</strain>
    </source>
</reference>
<dbReference type="EMBL" id="ML986625">
    <property type="protein sequence ID" value="KAF2263480.1"/>
    <property type="molecule type" value="Genomic_DNA"/>
</dbReference>
<protein>
    <submittedName>
        <fullName evidence="1">Uncharacterized protein</fullName>
    </submittedName>
</protein>
<comment type="caution">
    <text evidence="1">The sequence shown here is derived from an EMBL/GenBank/DDBJ whole genome shotgun (WGS) entry which is preliminary data.</text>
</comment>
<accession>A0A9P4K875</accession>
<dbReference type="AlphaFoldDB" id="A0A9P4K875"/>
<keyword evidence="2" id="KW-1185">Reference proteome</keyword>
<name>A0A9P4K875_9PLEO</name>